<dbReference type="OrthoDB" id="9794018at2"/>
<feature type="binding site" evidence="4">
    <location>
        <position position="193"/>
    </location>
    <ligand>
        <name>[4Fe-4S] cluster</name>
        <dbReference type="ChEBI" id="CHEBI:49883"/>
    </ligand>
</feature>
<dbReference type="Gene3D" id="3.40.50.620">
    <property type="entry name" value="HUPs"/>
    <property type="match status" value="1"/>
</dbReference>
<dbReference type="STRING" id="1075417.SAMN05421823_1105"/>
<evidence type="ECO:0000313" key="6">
    <source>
        <dbReference type="EMBL" id="SDM04798.1"/>
    </source>
</evidence>
<keyword evidence="4" id="KW-0411">Iron-sulfur</keyword>
<comment type="subcellular location">
    <subcellularLocation>
        <location evidence="4">Cytoplasm</location>
    </subcellularLocation>
</comment>
<dbReference type="PANTHER" id="PTHR46509:SF1">
    <property type="entry name" value="PHOSPHOADENOSINE PHOSPHOSULFATE REDUCTASE"/>
    <property type="match status" value="1"/>
</dbReference>
<comment type="pathway">
    <text evidence="3 4">Sulfur metabolism; hydrogen sulfide biosynthesis; sulfite from sulfate.</text>
</comment>
<reference evidence="6 7" key="1">
    <citation type="submission" date="2016-10" db="EMBL/GenBank/DDBJ databases">
        <authorList>
            <person name="de Groot N.N."/>
        </authorList>
    </citation>
    <scope>NUCLEOTIDE SEQUENCE [LARGE SCALE GENOMIC DNA]</scope>
    <source>
        <strain evidence="6 7">DSM 25186</strain>
    </source>
</reference>
<dbReference type="InterPro" id="IPR014729">
    <property type="entry name" value="Rossmann-like_a/b/a_fold"/>
</dbReference>
<dbReference type="Proteomes" id="UP000198510">
    <property type="component" value="Unassembled WGS sequence"/>
</dbReference>
<keyword evidence="2 4" id="KW-0560">Oxidoreductase</keyword>
<evidence type="ECO:0000259" key="5">
    <source>
        <dbReference type="Pfam" id="PF01507"/>
    </source>
</evidence>
<protein>
    <recommendedName>
        <fullName evidence="4">Adenosine 5'-phosphosulfate reductase</fullName>
        <shortName evidence="4">APS reductase</shortName>
        <ecNumber evidence="4">1.8.4.10</ecNumber>
    </recommendedName>
    <alternativeName>
        <fullName evidence="4">5'-adenylylsulfate reductase</fullName>
    </alternativeName>
    <alternativeName>
        <fullName evidence="4">Thioredoxin-dependent 5'-adenylylsulfate reductase</fullName>
    </alternativeName>
</protein>
<dbReference type="GO" id="GO:0019379">
    <property type="term" value="P:sulfate assimilation, phosphoadenylyl sulfate reduction by phosphoadenylyl-sulfate reductase (thioredoxin)"/>
    <property type="evidence" value="ECO:0007669"/>
    <property type="project" value="UniProtKB-UniRule"/>
</dbReference>
<sequence>MDISSLNEIFKPLSPLRRMQELYRHFDESEVLVTSSFGTTSAYLLHLIQRVRPTQPIYFIDTTYHFPETLAYRDQLADQLNLNIISLRPDQHLNAYTRENKTWAHDPDLCCSVNKNDTLSPLKMRHKVWVSGVMGYQTPLREQLNIFEQNDIIKFHPVLNSTEADVRRYTSYFRLPPHPLQAKDYHSIGCVHCTQQGTGRSGRWAGKGKIECGLHAPVEKSMVA</sequence>
<dbReference type="Pfam" id="PF01507">
    <property type="entry name" value="PAPS_reduct"/>
    <property type="match status" value="1"/>
</dbReference>
<dbReference type="AlphaFoldDB" id="A0A1G9Q179"/>
<feature type="binding site" evidence="4">
    <location>
        <position position="190"/>
    </location>
    <ligand>
        <name>[4Fe-4S] cluster</name>
        <dbReference type="ChEBI" id="CHEBI:49883"/>
    </ligand>
</feature>
<feature type="binding site" evidence="4">
    <location>
        <position position="110"/>
    </location>
    <ligand>
        <name>[4Fe-4S] cluster</name>
        <dbReference type="ChEBI" id="CHEBI:49883"/>
    </ligand>
</feature>
<dbReference type="GO" id="GO:0051539">
    <property type="term" value="F:4 iron, 4 sulfur cluster binding"/>
    <property type="evidence" value="ECO:0007669"/>
    <property type="project" value="UniProtKB-UniRule"/>
</dbReference>
<keyword evidence="4" id="KW-0963">Cytoplasm</keyword>
<evidence type="ECO:0000256" key="1">
    <source>
        <dbReference type="ARBA" id="ARBA00009732"/>
    </source>
</evidence>
<proteinExistence type="inferred from homology"/>
<dbReference type="PANTHER" id="PTHR46509">
    <property type="entry name" value="PHOSPHOADENOSINE PHOSPHOSULFATE REDUCTASE"/>
    <property type="match status" value="1"/>
</dbReference>
<dbReference type="GO" id="GO:0046872">
    <property type="term" value="F:metal ion binding"/>
    <property type="evidence" value="ECO:0007669"/>
    <property type="project" value="UniProtKB-KW"/>
</dbReference>
<dbReference type="EC" id="1.8.4.10" evidence="4"/>
<feature type="domain" description="Phosphoadenosine phosphosulphate reductase" evidence="5">
    <location>
        <begin position="31"/>
        <end position="195"/>
    </location>
</feature>
<accession>A0A1G9Q179</accession>
<dbReference type="GO" id="GO:0070814">
    <property type="term" value="P:hydrogen sulfide biosynthetic process"/>
    <property type="evidence" value="ECO:0007669"/>
    <property type="project" value="UniProtKB-UniRule"/>
</dbReference>
<evidence type="ECO:0000256" key="4">
    <source>
        <dbReference type="HAMAP-Rule" id="MF_00063"/>
    </source>
</evidence>
<dbReference type="SUPFAM" id="SSF52402">
    <property type="entry name" value="Adenine nucleotide alpha hydrolases-like"/>
    <property type="match status" value="1"/>
</dbReference>
<name>A0A1G9Q179_9BACT</name>
<keyword evidence="7" id="KW-1185">Reference proteome</keyword>
<organism evidence="6 7">
    <name type="scientific">Catalinimonas alkaloidigena</name>
    <dbReference type="NCBI Taxonomy" id="1075417"/>
    <lineage>
        <taxon>Bacteria</taxon>
        <taxon>Pseudomonadati</taxon>
        <taxon>Bacteroidota</taxon>
        <taxon>Cytophagia</taxon>
        <taxon>Cytophagales</taxon>
        <taxon>Catalimonadaceae</taxon>
        <taxon>Catalinimonas</taxon>
    </lineage>
</organism>
<comment type="catalytic activity">
    <reaction evidence="4">
        <text>[thioredoxin]-disulfide + sulfite + AMP + 2 H(+) = adenosine 5'-phosphosulfate + [thioredoxin]-dithiol</text>
        <dbReference type="Rhea" id="RHEA:21976"/>
        <dbReference type="Rhea" id="RHEA-COMP:10698"/>
        <dbReference type="Rhea" id="RHEA-COMP:10700"/>
        <dbReference type="ChEBI" id="CHEBI:15378"/>
        <dbReference type="ChEBI" id="CHEBI:17359"/>
        <dbReference type="ChEBI" id="CHEBI:29950"/>
        <dbReference type="ChEBI" id="CHEBI:50058"/>
        <dbReference type="ChEBI" id="CHEBI:58243"/>
        <dbReference type="ChEBI" id="CHEBI:456215"/>
        <dbReference type="EC" id="1.8.4.10"/>
    </reaction>
</comment>
<keyword evidence="4" id="KW-0408">Iron</keyword>
<comment type="cofactor">
    <cofactor evidence="4">
        <name>[4Fe-4S] cluster</name>
        <dbReference type="ChEBI" id="CHEBI:49883"/>
    </cofactor>
    <text evidence="4">Binds 1 [4Fe-4S] cluster per subunit.</text>
</comment>
<dbReference type="GO" id="GO:0005737">
    <property type="term" value="C:cytoplasm"/>
    <property type="evidence" value="ECO:0007669"/>
    <property type="project" value="UniProtKB-SubCell"/>
</dbReference>
<dbReference type="HAMAP" id="MF_00063">
    <property type="entry name" value="CysH"/>
    <property type="match status" value="1"/>
</dbReference>
<dbReference type="InterPro" id="IPR004511">
    <property type="entry name" value="PAPS/APS_Rdtase"/>
</dbReference>
<evidence type="ECO:0000313" key="7">
    <source>
        <dbReference type="Proteomes" id="UP000198510"/>
    </source>
</evidence>
<feature type="active site" description="Nucleophile; cysteine thiosulfonate intermediate" evidence="4">
    <location>
        <position position="212"/>
    </location>
</feature>
<comment type="similarity">
    <text evidence="1 4">Belongs to the PAPS reductase family. CysH subfamily.</text>
</comment>
<comment type="function">
    <text evidence="4">Catalyzes the formation of sulfite from adenosine 5'-phosphosulfate (APS) using thioredoxin as an electron donor.</text>
</comment>
<keyword evidence="4" id="KW-0479">Metal-binding</keyword>
<dbReference type="InterPro" id="IPR002500">
    <property type="entry name" value="PAPS_reduct_dom"/>
</dbReference>
<dbReference type="RefSeq" id="WP_089685946.1">
    <property type="nucleotide sequence ID" value="NZ_FNFO01000010.1"/>
</dbReference>
<dbReference type="GO" id="GO:0004604">
    <property type="term" value="F:phosphoadenylyl-sulfate reductase (thioredoxin) activity"/>
    <property type="evidence" value="ECO:0007669"/>
    <property type="project" value="UniProtKB-UniRule"/>
</dbReference>
<dbReference type="PIRSF" id="PIRSF000857">
    <property type="entry name" value="PAPS_reductase"/>
    <property type="match status" value="1"/>
</dbReference>
<dbReference type="NCBIfam" id="NF002537">
    <property type="entry name" value="PRK02090.1"/>
    <property type="match status" value="1"/>
</dbReference>
<dbReference type="GO" id="GO:0043866">
    <property type="term" value="F:adenylyl-sulfate reductase (thioredoxin) activity"/>
    <property type="evidence" value="ECO:0007669"/>
    <property type="project" value="UniProtKB-EC"/>
</dbReference>
<dbReference type="EMBL" id="FNFO01000010">
    <property type="protein sequence ID" value="SDM04798.1"/>
    <property type="molecule type" value="Genomic_DNA"/>
</dbReference>
<evidence type="ECO:0000256" key="2">
    <source>
        <dbReference type="ARBA" id="ARBA00023002"/>
    </source>
</evidence>
<evidence type="ECO:0000256" key="3">
    <source>
        <dbReference type="ARBA" id="ARBA00024327"/>
    </source>
</evidence>
<gene>
    <name evidence="4" type="primary">cysH</name>
    <name evidence="6" type="ORF">SAMN05421823_1105</name>
</gene>
<feature type="binding site" evidence="4">
    <location>
        <position position="111"/>
    </location>
    <ligand>
        <name>[4Fe-4S] cluster</name>
        <dbReference type="ChEBI" id="CHEBI:49883"/>
    </ligand>
</feature>